<dbReference type="InterPro" id="IPR001547">
    <property type="entry name" value="Glyco_hydro_5"/>
</dbReference>
<dbReference type="GO" id="GO:0009251">
    <property type="term" value="P:glucan catabolic process"/>
    <property type="evidence" value="ECO:0007669"/>
    <property type="project" value="TreeGrafter"/>
</dbReference>
<feature type="signal peptide" evidence="5">
    <location>
        <begin position="1"/>
        <end position="17"/>
    </location>
</feature>
<comment type="similarity">
    <text evidence="1 4">Belongs to the glycosyl hydrolase 5 (cellulase A) family.</text>
</comment>
<dbReference type="GO" id="GO:0005576">
    <property type="term" value="C:extracellular region"/>
    <property type="evidence" value="ECO:0007669"/>
    <property type="project" value="TreeGrafter"/>
</dbReference>
<dbReference type="InterPro" id="IPR017853">
    <property type="entry name" value="GH"/>
</dbReference>
<feature type="domain" description="Glycoside hydrolase family 5" evidence="6">
    <location>
        <begin position="115"/>
        <end position="361"/>
    </location>
</feature>
<evidence type="ECO:0000256" key="5">
    <source>
        <dbReference type="SAM" id="SignalP"/>
    </source>
</evidence>
<name>A0A9P5XEI0_9AGAR</name>
<dbReference type="GO" id="GO:0008422">
    <property type="term" value="F:beta-glucosidase activity"/>
    <property type="evidence" value="ECO:0007669"/>
    <property type="project" value="TreeGrafter"/>
</dbReference>
<keyword evidence="8" id="KW-1185">Reference proteome</keyword>
<keyword evidence="2 4" id="KW-0378">Hydrolase</keyword>
<dbReference type="Pfam" id="PF00150">
    <property type="entry name" value="Cellulase"/>
    <property type="match status" value="1"/>
</dbReference>
<dbReference type="GO" id="GO:0009986">
    <property type="term" value="C:cell surface"/>
    <property type="evidence" value="ECO:0007669"/>
    <property type="project" value="TreeGrafter"/>
</dbReference>
<evidence type="ECO:0000256" key="2">
    <source>
        <dbReference type="ARBA" id="ARBA00022801"/>
    </source>
</evidence>
<feature type="chain" id="PRO_5040376655" evidence="5">
    <location>
        <begin position="18"/>
        <end position="468"/>
    </location>
</feature>
<sequence length="468" mass="51498">MFAFLASTVPFIALAHAAQCSLRLDAQPDNAQVPFATAPSPAVPSQTTTAGAGLPSITPFDYSRTKVRGVNLGGWFVLEPWITPSIFEQAGNENIVDEFTLGQMMDPDAAQALLKSHWQSWITEDDFAAISAAGLNHVRIPIGYWSVPLPSSATNTSTSTAPYTPGAWPYILRALSWSRKHGIHVILDLHGAPGSQNGYDNSGQRTSTPVWGVNPSNITRTIDTLRWLTQNVGGMIDTIELLNEAAGFIGQNWADAIRQFWLDGYDAVRAVEPPTTTETPLGVMIGDAFLGLQAWTNFLTPPRGESVLLDLHSYQIFSDLELNRTLSDHVTFACTTTLPSLTTFASSNVWTVVGEWSTALTDCAKWLNGRGSGARWDGTWFPQGNPTTMVHGSCDGFTGNWTSFSDDYLSMLRQWWEVQVEIAEAAQGWIYWTWKTESADEWSYQKGLEGGWIPQDPTERKFPNICGH</sequence>
<proteinExistence type="inferred from homology"/>
<comment type="caution">
    <text evidence="7">The sequence shown here is derived from an EMBL/GenBank/DDBJ whole genome shotgun (WGS) entry which is preliminary data.</text>
</comment>
<dbReference type="InterPro" id="IPR050386">
    <property type="entry name" value="Glycosyl_hydrolase_5"/>
</dbReference>
<evidence type="ECO:0000256" key="1">
    <source>
        <dbReference type="ARBA" id="ARBA00005641"/>
    </source>
</evidence>
<evidence type="ECO:0000313" key="7">
    <source>
        <dbReference type="EMBL" id="KAF9449533.1"/>
    </source>
</evidence>
<keyword evidence="3 4" id="KW-0326">Glycosidase</keyword>
<accession>A0A9P5XEI0</accession>
<evidence type="ECO:0000256" key="3">
    <source>
        <dbReference type="ARBA" id="ARBA00023295"/>
    </source>
</evidence>
<organism evidence="7 8">
    <name type="scientific">Macrolepiota fuliginosa MF-IS2</name>
    <dbReference type="NCBI Taxonomy" id="1400762"/>
    <lineage>
        <taxon>Eukaryota</taxon>
        <taxon>Fungi</taxon>
        <taxon>Dikarya</taxon>
        <taxon>Basidiomycota</taxon>
        <taxon>Agaricomycotina</taxon>
        <taxon>Agaricomycetes</taxon>
        <taxon>Agaricomycetidae</taxon>
        <taxon>Agaricales</taxon>
        <taxon>Agaricineae</taxon>
        <taxon>Agaricaceae</taxon>
        <taxon>Macrolepiota</taxon>
    </lineage>
</organism>
<dbReference type="PANTHER" id="PTHR31297">
    <property type="entry name" value="GLUCAN ENDO-1,6-BETA-GLUCOSIDASE B"/>
    <property type="match status" value="1"/>
</dbReference>
<dbReference type="EMBL" id="MU151128">
    <property type="protein sequence ID" value="KAF9449533.1"/>
    <property type="molecule type" value="Genomic_DNA"/>
</dbReference>
<protein>
    <submittedName>
        <fullName evidence="7">Glycoside hydrolase family 5 protein</fullName>
    </submittedName>
</protein>
<dbReference type="OrthoDB" id="62120at2759"/>
<gene>
    <name evidence="7" type="ORF">P691DRAFT_667344</name>
</gene>
<dbReference type="AlphaFoldDB" id="A0A9P5XEI0"/>
<evidence type="ECO:0000313" key="8">
    <source>
        <dbReference type="Proteomes" id="UP000807342"/>
    </source>
</evidence>
<dbReference type="Gene3D" id="3.20.20.80">
    <property type="entry name" value="Glycosidases"/>
    <property type="match status" value="1"/>
</dbReference>
<evidence type="ECO:0000259" key="6">
    <source>
        <dbReference type="Pfam" id="PF00150"/>
    </source>
</evidence>
<dbReference type="Proteomes" id="UP000807342">
    <property type="component" value="Unassembled WGS sequence"/>
</dbReference>
<dbReference type="PANTHER" id="PTHR31297:SF42">
    <property type="entry name" value="GLYCOSIDE HYDROLASE FAMILY 5 DOMAIN-CONTAINING PROTEIN"/>
    <property type="match status" value="1"/>
</dbReference>
<dbReference type="SUPFAM" id="SSF51445">
    <property type="entry name" value="(Trans)glycosidases"/>
    <property type="match status" value="1"/>
</dbReference>
<keyword evidence="5" id="KW-0732">Signal</keyword>
<reference evidence="7" key="1">
    <citation type="submission" date="2020-11" db="EMBL/GenBank/DDBJ databases">
        <authorList>
            <consortium name="DOE Joint Genome Institute"/>
            <person name="Ahrendt S."/>
            <person name="Riley R."/>
            <person name="Andreopoulos W."/>
            <person name="Labutti K."/>
            <person name="Pangilinan J."/>
            <person name="Ruiz-Duenas F.J."/>
            <person name="Barrasa J.M."/>
            <person name="Sanchez-Garcia M."/>
            <person name="Camarero S."/>
            <person name="Miyauchi S."/>
            <person name="Serrano A."/>
            <person name="Linde D."/>
            <person name="Babiker R."/>
            <person name="Drula E."/>
            <person name="Ayuso-Fernandez I."/>
            <person name="Pacheco R."/>
            <person name="Padilla G."/>
            <person name="Ferreira P."/>
            <person name="Barriuso J."/>
            <person name="Kellner H."/>
            <person name="Castanera R."/>
            <person name="Alfaro M."/>
            <person name="Ramirez L."/>
            <person name="Pisabarro A.G."/>
            <person name="Kuo A."/>
            <person name="Tritt A."/>
            <person name="Lipzen A."/>
            <person name="He G."/>
            <person name="Yan M."/>
            <person name="Ng V."/>
            <person name="Cullen D."/>
            <person name="Martin F."/>
            <person name="Rosso M.-N."/>
            <person name="Henrissat B."/>
            <person name="Hibbett D."/>
            <person name="Martinez A.T."/>
            <person name="Grigoriev I.V."/>
        </authorList>
    </citation>
    <scope>NUCLEOTIDE SEQUENCE</scope>
    <source>
        <strain evidence="7">MF-IS2</strain>
    </source>
</reference>
<evidence type="ECO:0000256" key="4">
    <source>
        <dbReference type="RuleBase" id="RU361153"/>
    </source>
</evidence>